<reference evidence="3 4" key="1">
    <citation type="submission" date="2020-08" db="EMBL/GenBank/DDBJ databases">
        <title>Genomic Encyclopedia of Archaeal and Bacterial Type Strains, Phase II (KMG-II): from individual species to whole genera.</title>
        <authorList>
            <person name="Goeker M."/>
        </authorList>
    </citation>
    <scope>NUCLEOTIDE SEQUENCE [LARGE SCALE GENOMIC DNA]</scope>
    <source>
        <strain evidence="3 4">DSM 43850</strain>
    </source>
</reference>
<accession>A0ABR6BBW4</accession>
<feature type="transmembrane region" description="Helical" evidence="2">
    <location>
        <begin position="45"/>
        <end position="65"/>
    </location>
</feature>
<organism evidence="3 4">
    <name type="scientific">Kutzneria viridogrisea</name>
    <dbReference type="NCBI Taxonomy" id="47990"/>
    <lineage>
        <taxon>Bacteria</taxon>
        <taxon>Bacillati</taxon>
        <taxon>Actinomycetota</taxon>
        <taxon>Actinomycetes</taxon>
        <taxon>Pseudonocardiales</taxon>
        <taxon>Pseudonocardiaceae</taxon>
        <taxon>Kutzneria</taxon>
    </lineage>
</organism>
<keyword evidence="2" id="KW-1133">Transmembrane helix</keyword>
<dbReference type="Proteomes" id="UP000517916">
    <property type="component" value="Unassembled WGS sequence"/>
</dbReference>
<keyword evidence="2" id="KW-0812">Transmembrane</keyword>
<feature type="transmembrane region" description="Helical" evidence="2">
    <location>
        <begin position="77"/>
        <end position="99"/>
    </location>
</feature>
<keyword evidence="2" id="KW-0472">Membrane</keyword>
<evidence type="ECO:0000313" key="3">
    <source>
        <dbReference type="EMBL" id="MBA8924371.1"/>
    </source>
</evidence>
<name>A0ABR6BBW4_9PSEU</name>
<dbReference type="EMBL" id="JACJID010000001">
    <property type="protein sequence ID" value="MBA8924371.1"/>
    <property type="molecule type" value="Genomic_DNA"/>
</dbReference>
<dbReference type="RefSeq" id="WP_182836724.1">
    <property type="nucleotide sequence ID" value="NZ_BAAABQ010000007.1"/>
</dbReference>
<protein>
    <submittedName>
        <fullName evidence="3">Preprotein translocase subunit SecG</fullName>
    </submittedName>
</protein>
<proteinExistence type="predicted"/>
<evidence type="ECO:0000256" key="2">
    <source>
        <dbReference type="SAM" id="Phobius"/>
    </source>
</evidence>
<sequence length="137" mass="14738">MDTERVLFLVAGVLVVAVVGRLLVHSGRRYLATSEASARGSAGSAAALVSTLFHLVTLGLVALIAVLPFNGDLQQNFLLRIGFLLIVLALAYGVALMMLSRRRQEQLASSIDSHIQEAELQRSEPAQAEKETPGQRT</sequence>
<feature type="region of interest" description="Disordered" evidence="1">
    <location>
        <begin position="116"/>
        <end position="137"/>
    </location>
</feature>
<gene>
    <name evidence="3" type="ORF">BC739_001568</name>
</gene>
<evidence type="ECO:0000256" key="1">
    <source>
        <dbReference type="SAM" id="MobiDB-lite"/>
    </source>
</evidence>
<comment type="caution">
    <text evidence="3">The sequence shown here is derived from an EMBL/GenBank/DDBJ whole genome shotgun (WGS) entry which is preliminary data.</text>
</comment>
<evidence type="ECO:0000313" key="4">
    <source>
        <dbReference type="Proteomes" id="UP000517916"/>
    </source>
</evidence>
<feature type="transmembrane region" description="Helical" evidence="2">
    <location>
        <begin position="6"/>
        <end position="24"/>
    </location>
</feature>
<keyword evidence="4" id="KW-1185">Reference proteome</keyword>